<dbReference type="InterPro" id="IPR001611">
    <property type="entry name" value="Leu-rich_rpt"/>
</dbReference>
<dbReference type="EMBL" id="JACTNZ010000044">
    <property type="protein sequence ID" value="KAG5512727.1"/>
    <property type="molecule type" value="Genomic_DNA"/>
</dbReference>
<dbReference type="PANTHER" id="PTHR48053:SF71">
    <property type="entry name" value="LEUCINE RICH REPEAT FAMILY PROTEIN, EXPRESSED"/>
    <property type="match status" value="1"/>
</dbReference>
<dbReference type="Pfam" id="PF00560">
    <property type="entry name" value="LRR_1"/>
    <property type="match status" value="1"/>
</dbReference>
<dbReference type="PANTHER" id="PTHR48053">
    <property type="entry name" value="LEUCINE RICH REPEAT FAMILY PROTEIN, EXPRESSED"/>
    <property type="match status" value="1"/>
</dbReference>
<proteinExistence type="predicted"/>
<dbReference type="Proteomes" id="UP000823749">
    <property type="component" value="Unassembled WGS sequence"/>
</dbReference>
<evidence type="ECO:0000256" key="3">
    <source>
        <dbReference type="ARBA" id="ARBA00023170"/>
    </source>
</evidence>
<protein>
    <submittedName>
        <fullName evidence="4">Uncharacterized protein</fullName>
    </submittedName>
</protein>
<keyword evidence="5" id="KW-1185">Reference proteome</keyword>
<sequence length="275" mass="29743">MVVVVGWNGGGGGSGGGGGGGVVEVMVEWWCCGGGSDMEVEVGWSDRGGGGEVVEVVAVSWRLSDGGVMVAVSDGGRVMLYNGGHCCDGLEWWWRQWSDGFVMVALWWRRRRHGSGGTIPPSIGLLPNLWMVSLEENKLPGVVPPPLYNISTLTHLFIAGVIPFEIGKLGNMQQLDFSRNKLSGPIPSSISNLTQMYRLSLGENNLNSSLPSGSWHCVRLRAQFQIPLFSCPWLVCMSKCSELKDARTLLDAMSEPDVVSWSALVWGHARLASSH</sequence>
<name>A0AAV6HI18_9ERIC</name>
<reference evidence="4" key="1">
    <citation type="submission" date="2020-08" db="EMBL/GenBank/DDBJ databases">
        <title>Plant Genome Project.</title>
        <authorList>
            <person name="Zhang R.-G."/>
        </authorList>
    </citation>
    <scope>NUCLEOTIDE SEQUENCE</scope>
    <source>
        <strain evidence="4">WSP0</strain>
        <tissue evidence="4">Leaf</tissue>
    </source>
</reference>
<evidence type="ECO:0000313" key="5">
    <source>
        <dbReference type="Proteomes" id="UP000823749"/>
    </source>
</evidence>
<dbReference type="AlphaFoldDB" id="A0AAV6HI18"/>
<gene>
    <name evidence="4" type="ORF">RHGRI_038868</name>
</gene>
<organism evidence="4 5">
    <name type="scientific">Rhododendron griersonianum</name>
    <dbReference type="NCBI Taxonomy" id="479676"/>
    <lineage>
        <taxon>Eukaryota</taxon>
        <taxon>Viridiplantae</taxon>
        <taxon>Streptophyta</taxon>
        <taxon>Embryophyta</taxon>
        <taxon>Tracheophyta</taxon>
        <taxon>Spermatophyta</taxon>
        <taxon>Magnoliopsida</taxon>
        <taxon>eudicotyledons</taxon>
        <taxon>Gunneridae</taxon>
        <taxon>Pentapetalae</taxon>
        <taxon>asterids</taxon>
        <taxon>Ericales</taxon>
        <taxon>Ericaceae</taxon>
        <taxon>Ericoideae</taxon>
        <taxon>Rhodoreae</taxon>
        <taxon>Rhododendron</taxon>
    </lineage>
</organism>
<comment type="subcellular location">
    <subcellularLocation>
        <location evidence="1">Membrane</location>
        <topology evidence="1">Single-pass type I membrane protein</topology>
    </subcellularLocation>
</comment>
<dbReference type="Gene3D" id="3.80.10.10">
    <property type="entry name" value="Ribonuclease Inhibitor"/>
    <property type="match status" value="1"/>
</dbReference>
<keyword evidence="2" id="KW-0732">Signal</keyword>
<evidence type="ECO:0000313" key="4">
    <source>
        <dbReference type="EMBL" id="KAG5512727.1"/>
    </source>
</evidence>
<evidence type="ECO:0000256" key="2">
    <source>
        <dbReference type="ARBA" id="ARBA00022729"/>
    </source>
</evidence>
<dbReference type="InterPro" id="IPR032675">
    <property type="entry name" value="LRR_dom_sf"/>
</dbReference>
<keyword evidence="3" id="KW-0675">Receptor</keyword>
<dbReference type="GO" id="GO:0016020">
    <property type="term" value="C:membrane"/>
    <property type="evidence" value="ECO:0007669"/>
    <property type="project" value="UniProtKB-SubCell"/>
</dbReference>
<dbReference type="SUPFAM" id="SSF52058">
    <property type="entry name" value="L domain-like"/>
    <property type="match status" value="1"/>
</dbReference>
<accession>A0AAV6HI18</accession>
<evidence type="ECO:0000256" key="1">
    <source>
        <dbReference type="ARBA" id="ARBA00004479"/>
    </source>
</evidence>
<dbReference type="InterPro" id="IPR051716">
    <property type="entry name" value="Plant_RL_S/T_kinase"/>
</dbReference>
<comment type="caution">
    <text evidence="4">The sequence shown here is derived from an EMBL/GenBank/DDBJ whole genome shotgun (WGS) entry which is preliminary data.</text>
</comment>